<proteinExistence type="predicted"/>
<comment type="subcellular location">
    <subcellularLocation>
        <location evidence="2">Cytoplasm</location>
    </subcellularLocation>
    <subcellularLocation>
        <location evidence="1 9">Nucleus</location>
    </subcellularLocation>
</comment>
<feature type="site" description="Interaction with RNA" evidence="10">
    <location>
        <position position="152"/>
    </location>
</feature>
<feature type="transmembrane region" description="Helical" evidence="12">
    <location>
        <begin position="344"/>
        <end position="364"/>
    </location>
</feature>
<dbReference type="InterPro" id="IPR025670">
    <property type="entry name" value="Fox-1_C_dom"/>
</dbReference>
<keyword evidence="12" id="KW-0812">Transmembrane</keyword>
<reference evidence="14 15" key="1">
    <citation type="journal article" date="2012" name="Nature">
        <title>The genomic landscape of species divergence in Ficedula flycatchers.</title>
        <authorList>
            <person name="Ellegren H."/>
            <person name="Smeds L."/>
            <person name="Burri R."/>
            <person name="Olason P.I."/>
            <person name="Backstrom N."/>
            <person name="Kawakami T."/>
            <person name="Kunstner A."/>
            <person name="Makinen H."/>
            <person name="Nadachowska-Brzyska K."/>
            <person name="Qvarnstrom A."/>
            <person name="Uebbing S."/>
            <person name="Wolf J.B."/>
        </authorList>
    </citation>
    <scope>NUCLEOTIDE SEQUENCE [LARGE SCALE GENOMIC DNA]</scope>
</reference>
<name>A0A803WAB0_FICAL</name>
<feature type="region of interest" description="Disordered" evidence="11">
    <location>
        <begin position="34"/>
        <end position="124"/>
    </location>
</feature>
<dbReference type="GO" id="GO:0000381">
    <property type="term" value="P:regulation of alternative mRNA splicing, via spliceosome"/>
    <property type="evidence" value="ECO:0007669"/>
    <property type="project" value="InterPro"/>
</dbReference>
<organism evidence="14 15">
    <name type="scientific">Ficedula albicollis</name>
    <name type="common">Collared flycatcher</name>
    <name type="synonym">Muscicapa albicollis</name>
    <dbReference type="NCBI Taxonomy" id="59894"/>
    <lineage>
        <taxon>Eukaryota</taxon>
        <taxon>Metazoa</taxon>
        <taxon>Chordata</taxon>
        <taxon>Craniata</taxon>
        <taxon>Vertebrata</taxon>
        <taxon>Euteleostomi</taxon>
        <taxon>Archelosauria</taxon>
        <taxon>Archosauria</taxon>
        <taxon>Dinosauria</taxon>
        <taxon>Saurischia</taxon>
        <taxon>Theropoda</taxon>
        <taxon>Coelurosauria</taxon>
        <taxon>Aves</taxon>
        <taxon>Neognathae</taxon>
        <taxon>Neoaves</taxon>
        <taxon>Telluraves</taxon>
        <taxon>Australaves</taxon>
        <taxon>Passeriformes</taxon>
        <taxon>Muscicapidae</taxon>
        <taxon>Ficedula</taxon>
    </lineage>
</organism>
<evidence type="ECO:0000256" key="3">
    <source>
        <dbReference type="ARBA" id="ARBA00022490"/>
    </source>
</evidence>
<dbReference type="InterPro" id="IPR017325">
    <property type="entry name" value="RBFOX1-3"/>
</dbReference>
<reference evidence="14" key="2">
    <citation type="submission" date="2025-08" db="UniProtKB">
        <authorList>
            <consortium name="Ensembl"/>
        </authorList>
    </citation>
    <scope>IDENTIFICATION</scope>
</reference>
<evidence type="ECO:0000256" key="4">
    <source>
        <dbReference type="ARBA" id="ARBA00022664"/>
    </source>
</evidence>
<dbReference type="PROSITE" id="PS50102">
    <property type="entry name" value="RRM"/>
    <property type="match status" value="1"/>
</dbReference>
<feature type="site" description="Interaction with RNA" evidence="10">
    <location>
        <position position="119"/>
    </location>
</feature>
<dbReference type="Pfam" id="PF12414">
    <property type="entry name" value="Fox-1_C"/>
    <property type="match status" value="1"/>
</dbReference>
<keyword evidence="5 9" id="KW-0694">RNA-binding</keyword>
<evidence type="ECO:0000256" key="1">
    <source>
        <dbReference type="ARBA" id="ARBA00004123"/>
    </source>
</evidence>
<dbReference type="SMART" id="SM00360">
    <property type="entry name" value="RRM"/>
    <property type="match status" value="1"/>
</dbReference>
<keyword evidence="4 9" id="KW-0507">mRNA processing</keyword>
<evidence type="ECO:0000256" key="5">
    <source>
        <dbReference type="ARBA" id="ARBA00022884"/>
    </source>
</evidence>
<dbReference type="FunFam" id="3.30.70.330:FF:000375">
    <property type="entry name" value="RNA binding fox-1 homolog 1"/>
    <property type="match status" value="1"/>
</dbReference>
<keyword evidence="3" id="KW-0963">Cytoplasm</keyword>
<feature type="domain" description="RRM" evidence="13">
    <location>
        <begin position="118"/>
        <end position="194"/>
    </location>
</feature>
<feature type="site" description="Interaction with RNA" evidence="10">
    <location>
        <position position="157"/>
    </location>
</feature>
<dbReference type="GO" id="GO:0007399">
    <property type="term" value="P:nervous system development"/>
    <property type="evidence" value="ECO:0007669"/>
    <property type="project" value="InterPro"/>
</dbReference>
<sequence length="408" mass="43739">MYGVYCMDYQYPVVQGNQEPSATPDAMVQPFTTIPFPPPPQNGIPTEYGVPHTQDYAGQTSEHNLTLYGSTQPHGEQSTNTASTQNGSLAQTEGGAQTDGQQSQTQSSENTESKSTPKRLHVSNIPFRFRDPDLRQMFGQFGKILDVEIIFNERGSKGFGFVTFENSADADRAREKLHGTVVEGRKIEVNNATARVMTNKKMVTPYANASSFQADVSLGNDAAVPLSGRGGINTYIPLIIPGFPYPTAATTAAAFRGAHLRGRGRTVYGAVRAVPPTAIPAYPGIVLQEPIISAKIPQGGYAAYRYAQPATATAATAAAAAAAAYSDGYGRVYTADPYHALAPAASYGVGAVVSGIFCLVLFLISIKGNSHWVLCNETSPRKMSLLREEVFSHSAGFPVVPHSYLYMH</sequence>
<feature type="site" description="Interaction with RNA" evidence="10">
    <location>
        <position position="127"/>
    </location>
</feature>
<evidence type="ECO:0000256" key="9">
    <source>
        <dbReference type="PIRNR" id="PIRNR037932"/>
    </source>
</evidence>
<dbReference type="InterPro" id="IPR034237">
    <property type="entry name" value="FOX1_RRM"/>
</dbReference>
<dbReference type="SUPFAM" id="SSF54928">
    <property type="entry name" value="RNA-binding domain, RBD"/>
    <property type="match status" value="1"/>
</dbReference>
<evidence type="ECO:0000256" key="6">
    <source>
        <dbReference type="ARBA" id="ARBA00023187"/>
    </source>
</evidence>
<dbReference type="Ensembl" id="ENSFALT00000042167.1">
    <property type="protein sequence ID" value="ENSFALP00000031916.1"/>
    <property type="gene ID" value="ENSFALG00000013111.2"/>
</dbReference>
<evidence type="ECO:0000259" key="13">
    <source>
        <dbReference type="PROSITE" id="PS50102"/>
    </source>
</evidence>
<feature type="site" description="Interaction with RNA" evidence="10">
    <location>
        <position position="185"/>
    </location>
</feature>
<dbReference type="GO" id="GO:0005737">
    <property type="term" value="C:cytoplasm"/>
    <property type="evidence" value="ECO:0007669"/>
    <property type="project" value="UniProtKB-SubCell"/>
</dbReference>
<dbReference type="Pfam" id="PF00076">
    <property type="entry name" value="RRM_1"/>
    <property type="match status" value="1"/>
</dbReference>
<gene>
    <name evidence="14" type="primary">RBFOX2</name>
</gene>
<feature type="site" description="Interaction with RNA" evidence="10">
    <location>
        <position position="195"/>
    </location>
</feature>
<feature type="compositionally biased region" description="Low complexity" evidence="11">
    <location>
        <begin position="94"/>
        <end position="114"/>
    </location>
</feature>
<dbReference type="CDD" id="cd12407">
    <property type="entry name" value="RRM_FOX1_like"/>
    <property type="match status" value="1"/>
</dbReference>
<feature type="compositionally biased region" description="Polar residues" evidence="11">
    <location>
        <begin position="56"/>
        <end position="91"/>
    </location>
</feature>
<keyword evidence="15" id="KW-1185">Reference proteome</keyword>
<evidence type="ECO:0000256" key="7">
    <source>
        <dbReference type="ARBA" id="ARBA00023242"/>
    </source>
</evidence>
<dbReference type="GO" id="GO:0005634">
    <property type="term" value="C:nucleus"/>
    <property type="evidence" value="ECO:0007669"/>
    <property type="project" value="UniProtKB-SubCell"/>
</dbReference>
<dbReference type="InterPro" id="IPR012677">
    <property type="entry name" value="Nucleotide-bd_a/b_plait_sf"/>
</dbReference>
<feature type="site" description="Interaction with RNA" evidence="10">
    <location>
        <position position="161"/>
    </location>
</feature>
<feature type="site" description="Interaction with RNA" evidence="10">
    <location>
        <position position="128"/>
    </location>
</feature>
<keyword evidence="7 9" id="KW-0539">Nucleus</keyword>
<dbReference type="PANTHER" id="PTHR15597">
    <property type="entry name" value="ATAXIN 2-BINDING PROTEIN 1-RELATED"/>
    <property type="match status" value="1"/>
</dbReference>
<dbReference type="InterPro" id="IPR035979">
    <property type="entry name" value="RBD_domain_sf"/>
</dbReference>
<dbReference type="Proteomes" id="UP000016665">
    <property type="component" value="Chromosome 1A"/>
</dbReference>
<accession>A0A803WAB0</accession>
<dbReference type="InterPro" id="IPR047131">
    <property type="entry name" value="RBFOX1-like"/>
</dbReference>
<evidence type="ECO:0000256" key="8">
    <source>
        <dbReference type="ARBA" id="ARBA00040383"/>
    </source>
</evidence>
<dbReference type="AlphaFoldDB" id="A0A803WAB0"/>
<dbReference type="GO" id="GO:0008380">
    <property type="term" value="P:RNA splicing"/>
    <property type="evidence" value="ECO:0007669"/>
    <property type="project" value="UniProtKB-KW"/>
</dbReference>
<dbReference type="GO" id="GO:0003729">
    <property type="term" value="F:mRNA binding"/>
    <property type="evidence" value="ECO:0007669"/>
    <property type="project" value="TreeGrafter"/>
</dbReference>
<comment type="function">
    <text evidence="9">RNA-binding protein that regulates alternative splicing events.</text>
</comment>
<keyword evidence="6 9" id="KW-0508">mRNA splicing</keyword>
<reference evidence="14" key="3">
    <citation type="submission" date="2025-09" db="UniProtKB">
        <authorList>
            <consortium name="Ensembl"/>
        </authorList>
    </citation>
    <scope>IDENTIFICATION</scope>
</reference>
<dbReference type="InterPro" id="IPR000504">
    <property type="entry name" value="RRM_dom"/>
</dbReference>
<evidence type="ECO:0000313" key="14">
    <source>
        <dbReference type="Ensembl" id="ENSFALP00000031916.1"/>
    </source>
</evidence>
<evidence type="ECO:0000256" key="12">
    <source>
        <dbReference type="SAM" id="Phobius"/>
    </source>
</evidence>
<keyword evidence="12" id="KW-0472">Membrane</keyword>
<dbReference type="PIRSF" id="PIRSF037932">
    <property type="entry name" value="Ataxin_2_bd_A2BP"/>
    <property type="match status" value="1"/>
</dbReference>
<protein>
    <recommendedName>
        <fullName evidence="8 9">RNA binding protein fox-1 homolog 2</fullName>
    </recommendedName>
</protein>
<keyword evidence="12" id="KW-1133">Transmembrane helix</keyword>
<evidence type="ECO:0000256" key="10">
    <source>
        <dbReference type="PIRSR" id="PIRSR037932-1"/>
    </source>
</evidence>
<evidence type="ECO:0000256" key="2">
    <source>
        <dbReference type="ARBA" id="ARBA00004496"/>
    </source>
</evidence>
<dbReference type="Gene3D" id="3.30.70.330">
    <property type="match status" value="1"/>
</dbReference>
<dbReference type="GO" id="GO:0006397">
    <property type="term" value="P:mRNA processing"/>
    <property type="evidence" value="ECO:0007669"/>
    <property type="project" value="UniProtKB-KW"/>
</dbReference>
<dbReference type="GeneTree" id="ENSGT00940000157534"/>
<evidence type="ECO:0000256" key="11">
    <source>
        <dbReference type="SAM" id="MobiDB-lite"/>
    </source>
</evidence>
<evidence type="ECO:0000313" key="15">
    <source>
        <dbReference type="Proteomes" id="UP000016665"/>
    </source>
</evidence>
<dbReference type="PANTHER" id="PTHR15597:SF31">
    <property type="entry name" value="RNA BINDING PROTEIN FOX-1 HOMOLOG 2"/>
    <property type="match status" value="1"/>
</dbReference>